<reference evidence="7" key="1">
    <citation type="journal article" date="2021" name="Nat. Commun.">
        <title>Genetic determinants of endophytism in the Arabidopsis root mycobiome.</title>
        <authorList>
            <person name="Mesny F."/>
            <person name="Miyauchi S."/>
            <person name="Thiergart T."/>
            <person name="Pickel B."/>
            <person name="Atanasova L."/>
            <person name="Karlsson M."/>
            <person name="Huettel B."/>
            <person name="Barry K.W."/>
            <person name="Haridas S."/>
            <person name="Chen C."/>
            <person name="Bauer D."/>
            <person name="Andreopoulos W."/>
            <person name="Pangilinan J."/>
            <person name="LaButti K."/>
            <person name="Riley R."/>
            <person name="Lipzen A."/>
            <person name="Clum A."/>
            <person name="Drula E."/>
            <person name="Henrissat B."/>
            <person name="Kohler A."/>
            <person name="Grigoriev I.V."/>
            <person name="Martin F.M."/>
            <person name="Hacquard S."/>
        </authorList>
    </citation>
    <scope>NUCLEOTIDE SEQUENCE</scope>
    <source>
        <strain evidence="7">MPI-CAGE-CH-0230</strain>
    </source>
</reference>
<comment type="caution">
    <text evidence="7">The sequence shown here is derived from an EMBL/GenBank/DDBJ whole genome shotgun (WGS) entry which is preliminary data.</text>
</comment>
<feature type="transmembrane region" description="Helical" evidence="5">
    <location>
        <begin position="87"/>
        <end position="107"/>
    </location>
</feature>
<dbReference type="InterPro" id="IPR036259">
    <property type="entry name" value="MFS_trans_sf"/>
</dbReference>
<dbReference type="PANTHER" id="PTHR23501:SF43">
    <property type="entry name" value="MULTIDRUG TRANSPORTER, PUTATIVE (AFU_ORTHOLOGUE AFUA_6G03040)-RELATED"/>
    <property type="match status" value="1"/>
</dbReference>
<feature type="transmembrane region" description="Helical" evidence="5">
    <location>
        <begin position="297"/>
        <end position="320"/>
    </location>
</feature>
<comment type="subcellular location">
    <subcellularLocation>
        <location evidence="1">Membrane</location>
        <topology evidence="1">Multi-pass membrane protein</topology>
    </subcellularLocation>
</comment>
<dbReference type="PROSITE" id="PS00216">
    <property type="entry name" value="SUGAR_TRANSPORT_1"/>
    <property type="match status" value="1"/>
</dbReference>
<feature type="transmembrane region" description="Helical" evidence="5">
    <location>
        <begin position="119"/>
        <end position="138"/>
    </location>
</feature>
<evidence type="ECO:0000256" key="4">
    <source>
        <dbReference type="ARBA" id="ARBA00023136"/>
    </source>
</evidence>
<feature type="non-terminal residue" evidence="7">
    <location>
        <position position="1"/>
    </location>
</feature>
<feature type="domain" description="Major facilitator superfamily (MFS) profile" evidence="6">
    <location>
        <begin position="1"/>
        <end position="482"/>
    </location>
</feature>
<evidence type="ECO:0000256" key="3">
    <source>
        <dbReference type="ARBA" id="ARBA00022989"/>
    </source>
</evidence>
<feature type="transmembrane region" description="Helical" evidence="5">
    <location>
        <begin position="63"/>
        <end position="81"/>
    </location>
</feature>
<dbReference type="InterPro" id="IPR020846">
    <property type="entry name" value="MFS_dom"/>
</dbReference>
<dbReference type="Proteomes" id="UP000756346">
    <property type="component" value="Unassembled WGS sequence"/>
</dbReference>
<keyword evidence="8" id="KW-1185">Reference proteome</keyword>
<feature type="transmembrane region" description="Helical" evidence="5">
    <location>
        <begin position="150"/>
        <end position="169"/>
    </location>
</feature>
<feature type="transmembrane region" description="Helical" evidence="5">
    <location>
        <begin position="32"/>
        <end position="51"/>
    </location>
</feature>
<proteinExistence type="predicted"/>
<evidence type="ECO:0000259" key="6">
    <source>
        <dbReference type="PROSITE" id="PS50850"/>
    </source>
</evidence>
<keyword evidence="4 5" id="KW-0472">Membrane</keyword>
<dbReference type="GO" id="GO:0022857">
    <property type="term" value="F:transmembrane transporter activity"/>
    <property type="evidence" value="ECO:0007669"/>
    <property type="project" value="InterPro"/>
</dbReference>
<dbReference type="AlphaFoldDB" id="A0A9P8YCC7"/>
<dbReference type="PROSITE" id="PS50850">
    <property type="entry name" value="MFS"/>
    <property type="match status" value="1"/>
</dbReference>
<dbReference type="SUPFAM" id="SSF103473">
    <property type="entry name" value="MFS general substrate transporter"/>
    <property type="match status" value="1"/>
</dbReference>
<evidence type="ECO:0000313" key="7">
    <source>
        <dbReference type="EMBL" id="KAH7035677.1"/>
    </source>
</evidence>
<keyword evidence="2 5" id="KW-0812">Transmembrane</keyword>
<evidence type="ECO:0000256" key="1">
    <source>
        <dbReference type="ARBA" id="ARBA00004141"/>
    </source>
</evidence>
<accession>A0A9P8YCC7</accession>
<feature type="transmembrane region" description="Helical" evidence="5">
    <location>
        <begin position="395"/>
        <end position="416"/>
    </location>
</feature>
<dbReference type="PANTHER" id="PTHR23501">
    <property type="entry name" value="MAJOR FACILITATOR SUPERFAMILY"/>
    <property type="match status" value="1"/>
</dbReference>
<feature type="transmembrane region" description="Helical" evidence="5">
    <location>
        <begin position="359"/>
        <end position="383"/>
    </location>
</feature>
<feature type="transmembrane region" description="Helical" evidence="5">
    <location>
        <begin position="219"/>
        <end position="241"/>
    </location>
</feature>
<dbReference type="OrthoDB" id="440553at2759"/>
<feature type="transmembrane region" description="Helical" evidence="5">
    <location>
        <begin position="189"/>
        <end position="207"/>
    </location>
</feature>
<evidence type="ECO:0000313" key="8">
    <source>
        <dbReference type="Proteomes" id="UP000756346"/>
    </source>
</evidence>
<dbReference type="RefSeq" id="XP_046015770.1">
    <property type="nucleotide sequence ID" value="XM_046149754.1"/>
</dbReference>
<dbReference type="Gene3D" id="1.20.1250.20">
    <property type="entry name" value="MFS general substrate transporter like domains"/>
    <property type="match status" value="2"/>
</dbReference>
<gene>
    <name evidence="7" type="ORF">B0I36DRAFT_240339</name>
</gene>
<dbReference type="Pfam" id="PF07690">
    <property type="entry name" value="MFS_1"/>
    <property type="match status" value="1"/>
</dbReference>
<protein>
    <submittedName>
        <fullName evidence="7">Major facilitator superfamily domain-containing protein</fullName>
    </submittedName>
</protein>
<name>A0A9P8YCC7_9PEZI</name>
<evidence type="ECO:0000256" key="2">
    <source>
        <dbReference type="ARBA" id="ARBA00022692"/>
    </source>
</evidence>
<dbReference type="EMBL" id="JAGTJQ010000003">
    <property type="protein sequence ID" value="KAH7035677.1"/>
    <property type="molecule type" value="Genomic_DNA"/>
</dbReference>
<dbReference type="GO" id="GO:0005886">
    <property type="term" value="C:plasma membrane"/>
    <property type="evidence" value="ECO:0007669"/>
    <property type="project" value="TreeGrafter"/>
</dbReference>
<feature type="transmembrane region" description="Helical" evidence="5">
    <location>
        <begin position="262"/>
        <end position="285"/>
    </location>
</feature>
<dbReference type="GeneID" id="70179300"/>
<sequence length="491" mass="52144">ISVGLFLAFLDSTIVATSLFRIGAEFKSLQNLNWLALAYTLSYLGLAVLSAQISDVVGRRNAFLAFYVFFVGFSIACGFASTLPQLIAFRALQGLGGSGLYSVGMICAMELAPRTRQHLISALIGLIVTISSVAGPVLGGVLTEFASWRWVFWINGPVGGLSMTLTFLAWPPSSKQVSHRRRSWGELDYVGSSLLISAVVLVVFSFQNAAAQPDQWNTAVFLAPLLLGLSCAAILVGWSIFVERRWKDRMIPALPLRVLRNLVYTSALLNTVLLGFVYIMIVFVFPLRSQIVNGKDAMIAGLLLLPMLIANAVGIVASTALHQHGKHTMMPLMVAAGLTMLGSGLLTTLSAVVELEAKALGFLVFVGLGYGISVSTTTVTAALEPEPKDHASAQGLIAQMRILGGSLGIAASSAILGTRLGPELAHVSPDQLVSATITEDALEQVRRSTADAYALDMQVCTIVAAAAAVSALASWKKLPKVGRDEAPVRDG</sequence>
<organism evidence="7 8">
    <name type="scientific">Microdochium trichocladiopsis</name>
    <dbReference type="NCBI Taxonomy" id="1682393"/>
    <lineage>
        <taxon>Eukaryota</taxon>
        <taxon>Fungi</taxon>
        <taxon>Dikarya</taxon>
        <taxon>Ascomycota</taxon>
        <taxon>Pezizomycotina</taxon>
        <taxon>Sordariomycetes</taxon>
        <taxon>Xylariomycetidae</taxon>
        <taxon>Xylariales</taxon>
        <taxon>Microdochiaceae</taxon>
        <taxon>Microdochium</taxon>
    </lineage>
</organism>
<dbReference type="InterPro" id="IPR005829">
    <property type="entry name" value="Sugar_transporter_CS"/>
</dbReference>
<evidence type="ECO:0000256" key="5">
    <source>
        <dbReference type="SAM" id="Phobius"/>
    </source>
</evidence>
<dbReference type="InterPro" id="IPR011701">
    <property type="entry name" value="MFS"/>
</dbReference>
<keyword evidence="3 5" id="KW-1133">Transmembrane helix</keyword>
<feature type="transmembrane region" description="Helical" evidence="5">
    <location>
        <begin position="332"/>
        <end position="353"/>
    </location>
</feature>